<evidence type="ECO:0000313" key="2">
    <source>
        <dbReference type="Proteomes" id="UP001371456"/>
    </source>
</evidence>
<proteinExistence type="predicted"/>
<accession>A0AAN8T900</accession>
<organism evidence="1 2">
    <name type="scientific">Solanum bulbocastanum</name>
    <name type="common">Wild potato</name>
    <dbReference type="NCBI Taxonomy" id="147425"/>
    <lineage>
        <taxon>Eukaryota</taxon>
        <taxon>Viridiplantae</taxon>
        <taxon>Streptophyta</taxon>
        <taxon>Embryophyta</taxon>
        <taxon>Tracheophyta</taxon>
        <taxon>Spermatophyta</taxon>
        <taxon>Magnoliopsida</taxon>
        <taxon>eudicotyledons</taxon>
        <taxon>Gunneridae</taxon>
        <taxon>Pentapetalae</taxon>
        <taxon>asterids</taxon>
        <taxon>lamiids</taxon>
        <taxon>Solanales</taxon>
        <taxon>Solanaceae</taxon>
        <taxon>Solanoideae</taxon>
        <taxon>Solaneae</taxon>
        <taxon>Solanum</taxon>
    </lineage>
</organism>
<sequence>MVTFFSITFTLSLSNKSVLMASLLLLLRFLLS</sequence>
<dbReference type="AlphaFoldDB" id="A0AAN8T900"/>
<dbReference type="Proteomes" id="UP001371456">
    <property type="component" value="Unassembled WGS sequence"/>
</dbReference>
<evidence type="ECO:0000313" key="1">
    <source>
        <dbReference type="EMBL" id="KAK6780916.1"/>
    </source>
</evidence>
<name>A0AAN8T900_SOLBU</name>
<dbReference type="EMBL" id="JBANQN010000009">
    <property type="protein sequence ID" value="KAK6780916.1"/>
    <property type="molecule type" value="Genomic_DNA"/>
</dbReference>
<reference evidence="1 2" key="1">
    <citation type="submission" date="2024-02" db="EMBL/GenBank/DDBJ databases">
        <title>de novo genome assembly of Solanum bulbocastanum strain 11H21.</title>
        <authorList>
            <person name="Hosaka A.J."/>
        </authorList>
    </citation>
    <scope>NUCLEOTIDE SEQUENCE [LARGE SCALE GENOMIC DNA]</scope>
    <source>
        <tissue evidence="1">Young leaves</tissue>
    </source>
</reference>
<comment type="caution">
    <text evidence="1">The sequence shown here is derived from an EMBL/GenBank/DDBJ whole genome shotgun (WGS) entry which is preliminary data.</text>
</comment>
<keyword evidence="2" id="KW-1185">Reference proteome</keyword>
<gene>
    <name evidence="1" type="ORF">RDI58_023100</name>
</gene>
<protein>
    <submittedName>
        <fullName evidence="1">Uncharacterized protein</fullName>
    </submittedName>
</protein>